<name>D2UE96_XANAP</name>
<evidence type="ECO:0000313" key="1">
    <source>
        <dbReference type="EMBL" id="CBA16342.1"/>
    </source>
</evidence>
<dbReference type="Proteomes" id="UP000001890">
    <property type="component" value="Chromosome"/>
</dbReference>
<protein>
    <submittedName>
        <fullName evidence="1">Putative isxal1 transposase orfa protein</fullName>
    </submittedName>
</protein>
<sequence length="38" mass="4456">MPQTLHEWVNRVEVDTDVRNGVTASEAQRMKDLERESK</sequence>
<keyword evidence="2" id="KW-1185">Reference proteome</keyword>
<dbReference type="KEGG" id="xal:XALC_1852"/>
<accession>D2UE96</accession>
<proteinExistence type="predicted"/>
<evidence type="ECO:0000313" key="2">
    <source>
        <dbReference type="Proteomes" id="UP000001890"/>
    </source>
</evidence>
<gene>
    <name evidence="1" type="ordered locus">XALc_1852</name>
</gene>
<reference evidence="1 2" key="1">
    <citation type="journal article" date="2009" name="BMC Genomics">
        <title>The complete genome sequence of Xanthomonas albilineans provides new insights into the reductive genome evolution of the xylem-limited Xanthomonadaceae.</title>
        <authorList>
            <person name="Pieretti I."/>
            <person name="Royer M."/>
            <person name="Barbe V."/>
            <person name="Carrere S."/>
            <person name="Koebnik R."/>
            <person name="Cociancich S."/>
            <person name="Couloux A."/>
            <person name="Darrasse A."/>
            <person name="Gouzy J."/>
            <person name="Jacques M.A."/>
            <person name="Lauber E."/>
            <person name="Manceau C."/>
            <person name="Mangenot S."/>
            <person name="Poussier S."/>
            <person name="Segurens B."/>
            <person name="Szurek B."/>
            <person name="Verdier V."/>
            <person name="Arlat M."/>
            <person name="Rott P."/>
        </authorList>
    </citation>
    <scope>NUCLEOTIDE SEQUENCE [LARGE SCALE GENOMIC DNA]</scope>
    <source>
        <strain evidence="2">GPE PC73 / CFBP 7063</strain>
    </source>
</reference>
<organism evidence="1 2">
    <name type="scientific">Xanthomonas albilineans (strain GPE PC73 / CFBP 7063)</name>
    <dbReference type="NCBI Taxonomy" id="380358"/>
    <lineage>
        <taxon>Bacteria</taxon>
        <taxon>Pseudomonadati</taxon>
        <taxon>Pseudomonadota</taxon>
        <taxon>Gammaproteobacteria</taxon>
        <taxon>Lysobacterales</taxon>
        <taxon>Lysobacteraceae</taxon>
        <taxon>Xanthomonas</taxon>
    </lineage>
</organism>
<dbReference type="EMBL" id="FP565176">
    <property type="protein sequence ID" value="CBA16342.1"/>
    <property type="molecule type" value="Genomic_DNA"/>
</dbReference>
<dbReference type="AlphaFoldDB" id="D2UE96"/>